<reference evidence="1 2" key="1">
    <citation type="submission" date="2011-08" db="EMBL/GenBank/DDBJ databases">
        <title>The Genome Sequence of Eubacteriaceae bacterium ACC19a.</title>
        <authorList>
            <consortium name="The Broad Institute Genome Sequencing Platform"/>
            <person name="Earl A."/>
            <person name="Ward D."/>
            <person name="Feldgarden M."/>
            <person name="Gevers D."/>
            <person name="Sizova M."/>
            <person name="Hazen A."/>
            <person name="Epstein S."/>
            <person name="Young S.K."/>
            <person name="Zeng Q."/>
            <person name="Gargeya S."/>
            <person name="Fitzgerald M."/>
            <person name="Haas B."/>
            <person name="Abouelleil A."/>
            <person name="Alvarado L."/>
            <person name="Arachchi H.M."/>
            <person name="Berlin A."/>
            <person name="Brown A."/>
            <person name="Chapman S.B."/>
            <person name="Chen Z."/>
            <person name="Dunbar C."/>
            <person name="Freedman E."/>
            <person name="Gearin G."/>
            <person name="Gellesch M."/>
            <person name="Goldberg J."/>
            <person name="Griggs A."/>
            <person name="Gujja S."/>
            <person name="Heiman D."/>
            <person name="Howarth C."/>
            <person name="Larson L."/>
            <person name="Lui A."/>
            <person name="MacDonald P.J.P."/>
            <person name="Montmayeur A."/>
            <person name="Murphy C."/>
            <person name="Neiman D."/>
            <person name="Pearson M."/>
            <person name="Priest M."/>
            <person name="Roberts A."/>
            <person name="Saif S."/>
            <person name="Shea T."/>
            <person name="Shenoy N."/>
            <person name="Sisk P."/>
            <person name="Stolte C."/>
            <person name="Sykes S."/>
            <person name="Wortman J."/>
            <person name="Nusbaum C."/>
            <person name="Birren B."/>
        </authorList>
    </citation>
    <scope>NUCLEOTIDE SEQUENCE [LARGE SCALE GENOMIC DNA]</scope>
    <source>
        <strain evidence="1 2">ACC19a</strain>
    </source>
</reference>
<dbReference type="EMBL" id="AFZE01000045">
    <property type="protein sequence ID" value="EHL13158.1"/>
    <property type="molecule type" value="Genomic_DNA"/>
</dbReference>
<dbReference type="InterPro" id="IPR036388">
    <property type="entry name" value="WH-like_DNA-bd_sf"/>
</dbReference>
<sequence>MTLIDKVFEYIREHPTDTPSQIGQELGMERNVVSSYLCKLKNGGYITEKYTDGVKEHIILKNRKYLIDSQELDIILEQTNYKKEIYQKMLDVYLKDFESAIGFNDRVEIGKLILRLLEKI</sequence>
<dbReference type="RefSeq" id="WP_009524695.1">
    <property type="nucleotide sequence ID" value="NZ_JH414547.1"/>
</dbReference>
<organism evidence="1 2">
    <name type="scientific">Peptoanaerobacter stomatis</name>
    <dbReference type="NCBI Taxonomy" id="796937"/>
    <lineage>
        <taxon>Bacteria</taxon>
        <taxon>Bacillati</taxon>
        <taxon>Bacillota</taxon>
        <taxon>Clostridia</taxon>
        <taxon>Peptostreptococcales</taxon>
        <taxon>Filifactoraceae</taxon>
        <taxon>Peptoanaerobacter</taxon>
    </lineage>
</organism>
<name>G9X235_9FIRM</name>
<dbReference type="BioCyc" id="EBAC796937-HMP:GMGH-459-MONOMER"/>
<evidence type="ECO:0000313" key="2">
    <source>
        <dbReference type="Proteomes" id="UP000006437"/>
    </source>
</evidence>
<accession>G9X235</accession>
<evidence type="ECO:0000313" key="1">
    <source>
        <dbReference type="EMBL" id="EHL13158.1"/>
    </source>
</evidence>
<dbReference type="HOGENOM" id="CLU_167452_0_0_9"/>
<dbReference type="AlphaFoldDB" id="G9X235"/>
<dbReference type="Gene3D" id="1.10.10.10">
    <property type="entry name" value="Winged helix-like DNA-binding domain superfamily/Winged helix DNA-binding domain"/>
    <property type="match status" value="1"/>
</dbReference>
<dbReference type="SUPFAM" id="SSF46785">
    <property type="entry name" value="Winged helix' DNA-binding domain"/>
    <property type="match status" value="1"/>
</dbReference>
<gene>
    <name evidence="1" type="ORF">HMPREF9629_00458</name>
</gene>
<dbReference type="Proteomes" id="UP000006437">
    <property type="component" value="Unassembled WGS sequence"/>
</dbReference>
<comment type="caution">
    <text evidence="1">The sequence shown here is derived from an EMBL/GenBank/DDBJ whole genome shotgun (WGS) entry which is preliminary data.</text>
</comment>
<protein>
    <submittedName>
        <fullName evidence="1">Uncharacterized protein</fullName>
    </submittedName>
</protein>
<proteinExistence type="predicted"/>
<dbReference type="InterPro" id="IPR036390">
    <property type="entry name" value="WH_DNA-bd_sf"/>
</dbReference>